<reference evidence="2" key="1">
    <citation type="submission" date="2018-05" db="EMBL/GenBank/DDBJ databases">
        <title>Luteimonas pekinense sp. nov., isolated from human Meibomian gland secretions, Beijing, China.</title>
        <authorList>
            <person name="Wen T."/>
            <person name="Bai H."/>
            <person name="Lv H."/>
        </authorList>
    </citation>
    <scope>NUCLEOTIDE SEQUENCE [LARGE SCALE GENOMIC DNA]</scope>
    <source>
        <strain evidence="2">83-4</strain>
    </source>
</reference>
<dbReference type="AlphaFoldDB" id="A0A344J7R7"/>
<organism evidence="1 2">
    <name type="scientific">Solilutibacter oculi</name>
    <dbReference type="NCBI Taxonomy" id="2698682"/>
    <lineage>
        <taxon>Bacteria</taxon>
        <taxon>Pseudomonadati</taxon>
        <taxon>Pseudomonadota</taxon>
        <taxon>Gammaproteobacteria</taxon>
        <taxon>Lysobacterales</taxon>
        <taxon>Lysobacteraceae</taxon>
        <taxon>Solilutibacter</taxon>
    </lineage>
</organism>
<gene>
    <name evidence="1" type="ORF">DCD74_10640</name>
</gene>
<evidence type="ECO:0000313" key="2">
    <source>
        <dbReference type="Proteomes" id="UP000251842"/>
    </source>
</evidence>
<evidence type="ECO:0008006" key="3">
    <source>
        <dbReference type="Google" id="ProtNLM"/>
    </source>
</evidence>
<dbReference type="InterPro" id="IPR007420">
    <property type="entry name" value="DUF465"/>
</dbReference>
<sequence length="73" mass="8581">MSQLTTDPAEIARMARRVLELKTEHRDLDEVITRLQADAAHDQLMVCRLKKRKLRLKDQIHYLERAMTPDEPA</sequence>
<dbReference type="KEGG" id="lue:DCD74_10640"/>
<protein>
    <recommendedName>
        <fullName evidence="3">DUF465 domain-containing protein</fullName>
    </recommendedName>
</protein>
<dbReference type="InterPro" id="IPR038444">
    <property type="entry name" value="DUF465_sf"/>
</dbReference>
<keyword evidence="2" id="KW-1185">Reference proteome</keyword>
<dbReference type="Gene3D" id="6.10.280.50">
    <property type="match status" value="1"/>
</dbReference>
<dbReference type="Pfam" id="PF04325">
    <property type="entry name" value="DUF465"/>
    <property type="match status" value="1"/>
</dbReference>
<name>A0A344J7R7_9GAMM</name>
<dbReference type="OrthoDB" id="5787087at2"/>
<dbReference type="Proteomes" id="UP000251842">
    <property type="component" value="Chromosome"/>
</dbReference>
<evidence type="ECO:0000313" key="1">
    <source>
        <dbReference type="EMBL" id="AXA85077.1"/>
    </source>
</evidence>
<proteinExistence type="predicted"/>
<dbReference type="RefSeq" id="WP_112927288.1">
    <property type="nucleotide sequence ID" value="NZ_CP029556.1"/>
</dbReference>
<accession>A0A344J7R7</accession>
<dbReference type="EMBL" id="CP029556">
    <property type="protein sequence ID" value="AXA85077.1"/>
    <property type="molecule type" value="Genomic_DNA"/>
</dbReference>